<evidence type="ECO:0000259" key="6">
    <source>
        <dbReference type="Pfam" id="PF13847"/>
    </source>
</evidence>
<dbReference type="InterPro" id="IPR029063">
    <property type="entry name" value="SAM-dependent_MTases_sf"/>
</dbReference>
<evidence type="ECO:0000256" key="4">
    <source>
        <dbReference type="ARBA" id="ARBA00022691"/>
    </source>
</evidence>
<dbReference type="GO" id="GO:0005737">
    <property type="term" value="C:cytoplasm"/>
    <property type="evidence" value="ECO:0007669"/>
    <property type="project" value="UniProtKB-SubCell"/>
</dbReference>
<sequence>MDELQESALGTQEYWDNRYKEEIANFEDHGDPGEIWFGEDTVERTIEWIKKQESISKNSKILDIGCGNGMFLVELFTQGYVNSFGMDYSEDAIELAKSIAQKRNFKIEYSVCNILEGLEGQFDVIHDKGTYDAISLNANIKEHRVTYLKNIFKGLTDTGLFIITSCNWTKNELVEQFTDYFELVNEIPSPQFKFGGQVGNTVTSVIYRKR</sequence>
<evidence type="ECO:0000256" key="5">
    <source>
        <dbReference type="HAMAP-Rule" id="MF_03188"/>
    </source>
</evidence>
<comment type="function">
    <text evidence="5">S-adenosyl-L-methionine-dependent protein-lysine N-methyltransferase that methylates elongation factor 1-alpha.</text>
</comment>
<dbReference type="Pfam" id="PF13847">
    <property type="entry name" value="Methyltransf_31"/>
    <property type="match status" value="1"/>
</dbReference>
<gene>
    <name evidence="7" type="ORF">Zmor_007277</name>
</gene>
<evidence type="ECO:0000256" key="3">
    <source>
        <dbReference type="ARBA" id="ARBA00022679"/>
    </source>
</evidence>
<evidence type="ECO:0000313" key="7">
    <source>
        <dbReference type="EMBL" id="KAJ3662963.1"/>
    </source>
</evidence>
<comment type="similarity">
    <text evidence="5">Belongs to the class I-like SAM-binding methyltransferase superfamily. EFM4 family.</text>
</comment>
<organism evidence="7 8">
    <name type="scientific">Zophobas morio</name>
    <dbReference type="NCBI Taxonomy" id="2755281"/>
    <lineage>
        <taxon>Eukaryota</taxon>
        <taxon>Metazoa</taxon>
        <taxon>Ecdysozoa</taxon>
        <taxon>Arthropoda</taxon>
        <taxon>Hexapoda</taxon>
        <taxon>Insecta</taxon>
        <taxon>Pterygota</taxon>
        <taxon>Neoptera</taxon>
        <taxon>Endopterygota</taxon>
        <taxon>Coleoptera</taxon>
        <taxon>Polyphaga</taxon>
        <taxon>Cucujiformia</taxon>
        <taxon>Tenebrionidae</taxon>
        <taxon>Zophobas</taxon>
    </lineage>
</organism>
<dbReference type="PANTHER" id="PTHR12843:SF5">
    <property type="entry name" value="EEF1A LYSINE METHYLTRANSFERASE 2"/>
    <property type="match status" value="1"/>
</dbReference>
<feature type="domain" description="Methyltransferase" evidence="6">
    <location>
        <begin position="56"/>
        <end position="190"/>
    </location>
</feature>
<dbReference type="EMBL" id="JALNTZ010000002">
    <property type="protein sequence ID" value="KAJ3662963.1"/>
    <property type="molecule type" value="Genomic_DNA"/>
</dbReference>
<dbReference type="CDD" id="cd02440">
    <property type="entry name" value="AdoMet_MTases"/>
    <property type="match status" value="1"/>
</dbReference>
<keyword evidence="1 5" id="KW-0963">Cytoplasm</keyword>
<evidence type="ECO:0000313" key="8">
    <source>
        <dbReference type="Proteomes" id="UP001168821"/>
    </source>
</evidence>
<evidence type="ECO:0000256" key="1">
    <source>
        <dbReference type="ARBA" id="ARBA00022490"/>
    </source>
</evidence>
<dbReference type="GO" id="GO:0032259">
    <property type="term" value="P:methylation"/>
    <property type="evidence" value="ECO:0007669"/>
    <property type="project" value="UniProtKB-KW"/>
</dbReference>
<name>A0AA38MPI6_9CUCU</name>
<reference evidence="7" key="1">
    <citation type="journal article" date="2023" name="G3 (Bethesda)">
        <title>Whole genome assemblies of Zophobas morio and Tenebrio molitor.</title>
        <authorList>
            <person name="Kaur S."/>
            <person name="Stinson S.A."/>
            <person name="diCenzo G.C."/>
        </authorList>
    </citation>
    <scope>NUCLEOTIDE SEQUENCE</scope>
    <source>
        <strain evidence="7">QUZm001</strain>
    </source>
</reference>
<dbReference type="SUPFAM" id="SSF53335">
    <property type="entry name" value="S-adenosyl-L-methionine-dependent methyltransferases"/>
    <property type="match status" value="1"/>
</dbReference>
<accession>A0AA38MPI6</accession>
<keyword evidence="8" id="KW-1185">Reference proteome</keyword>
<proteinExistence type="inferred from homology"/>
<dbReference type="Proteomes" id="UP001168821">
    <property type="component" value="Unassembled WGS sequence"/>
</dbReference>
<evidence type="ECO:0000256" key="2">
    <source>
        <dbReference type="ARBA" id="ARBA00022603"/>
    </source>
</evidence>
<keyword evidence="2 5" id="KW-0489">Methyltransferase</keyword>
<comment type="subcellular location">
    <subcellularLocation>
        <location evidence="5">Cytoplasm</location>
    </subcellularLocation>
</comment>
<dbReference type="InterPro" id="IPR025714">
    <property type="entry name" value="Methyltranfer_dom"/>
</dbReference>
<dbReference type="HAMAP" id="MF_03188">
    <property type="entry name" value="Methyltr_EFM4"/>
    <property type="match status" value="1"/>
</dbReference>
<dbReference type="EC" id="2.1.1.-" evidence="5"/>
<dbReference type="GO" id="GO:0016279">
    <property type="term" value="F:protein-lysine N-methyltransferase activity"/>
    <property type="evidence" value="ECO:0007669"/>
    <property type="project" value="UniProtKB-UniRule"/>
</dbReference>
<dbReference type="PANTHER" id="PTHR12843">
    <property type="entry name" value="PROTEIN-LYSINE N-METHYLTRANSFERASE METTL10"/>
    <property type="match status" value="1"/>
</dbReference>
<dbReference type="InterPro" id="IPR026635">
    <property type="entry name" value="Efm4/METTL10"/>
</dbReference>
<protein>
    <recommendedName>
        <fullName evidence="5">Protein-lysine N-methyltransferase Zmor_007277</fullName>
        <ecNumber evidence="5">2.1.1.-</ecNumber>
    </recommendedName>
</protein>
<dbReference type="Gene3D" id="3.40.50.150">
    <property type="entry name" value="Vaccinia Virus protein VP39"/>
    <property type="match status" value="1"/>
</dbReference>
<dbReference type="AlphaFoldDB" id="A0AA38MPI6"/>
<comment type="caution">
    <text evidence="7">The sequence shown here is derived from an EMBL/GenBank/DDBJ whole genome shotgun (WGS) entry which is preliminary data.</text>
</comment>
<keyword evidence="3 5" id="KW-0808">Transferase</keyword>
<keyword evidence="4 5" id="KW-0949">S-adenosyl-L-methionine</keyword>